<gene>
    <name evidence="4" type="ORF">DPX16_12810</name>
</gene>
<dbReference type="Gene3D" id="1.10.340.70">
    <property type="match status" value="1"/>
</dbReference>
<keyword evidence="1" id="KW-0175">Coiled coil</keyword>
<dbReference type="Proteomes" id="UP000281406">
    <property type="component" value="Unassembled WGS sequence"/>
</dbReference>
<feature type="domain" description="Integrase zinc-binding" evidence="3">
    <location>
        <begin position="224"/>
        <end position="270"/>
    </location>
</feature>
<evidence type="ECO:0000259" key="3">
    <source>
        <dbReference type="Pfam" id="PF17921"/>
    </source>
</evidence>
<dbReference type="AlphaFoldDB" id="A0A3N0Z9C2"/>
<evidence type="ECO:0000256" key="2">
    <source>
        <dbReference type="SAM" id="SignalP"/>
    </source>
</evidence>
<feature type="signal peptide" evidence="2">
    <location>
        <begin position="1"/>
        <end position="17"/>
    </location>
</feature>
<accession>A0A3N0Z9C2</accession>
<dbReference type="OrthoDB" id="9906983at2759"/>
<protein>
    <recommendedName>
        <fullName evidence="3">Integrase zinc-binding domain-containing protein</fullName>
    </recommendedName>
</protein>
<dbReference type="Pfam" id="PF17921">
    <property type="entry name" value="Integrase_H2C2"/>
    <property type="match status" value="1"/>
</dbReference>
<feature type="chain" id="PRO_5018238889" description="Integrase zinc-binding domain-containing protein" evidence="2">
    <location>
        <begin position="18"/>
        <end position="423"/>
    </location>
</feature>
<keyword evidence="2" id="KW-0732">Signal</keyword>
<proteinExistence type="predicted"/>
<organism evidence="4 5">
    <name type="scientific">Anabarilius grahami</name>
    <name type="common">Kanglang fish</name>
    <name type="synonym">Barilius grahami</name>
    <dbReference type="NCBI Taxonomy" id="495550"/>
    <lineage>
        <taxon>Eukaryota</taxon>
        <taxon>Metazoa</taxon>
        <taxon>Chordata</taxon>
        <taxon>Craniata</taxon>
        <taxon>Vertebrata</taxon>
        <taxon>Euteleostomi</taxon>
        <taxon>Actinopterygii</taxon>
        <taxon>Neopterygii</taxon>
        <taxon>Teleostei</taxon>
        <taxon>Ostariophysi</taxon>
        <taxon>Cypriniformes</taxon>
        <taxon>Xenocyprididae</taxon>
        <taxon>Xenocypridinae</taxon>
        <taxon>Xenocypridinae incertae sedis</taxon>
        <taxon>Anabarilius</taxon>
    </lineage>
</organism>
<comment type="caution">
    <text evidence="4">The sequence shown here is derived from an EMBL/GenBank/DDBJ whole genome shotgun (WGS) entry which is preliminary data.</text>
</comment>
<evidence type="ECO:0000256" key="1">
    <source>
        <dbReference type="SAM" id="Coils"/>
    </source>
</evidence>
<keyword evidence="5" id="KW-1185">Reference proteome</keyword>
<dbReference type="InterPro" id="IPR041588">
    <property type="entry name" value="Integrase_H2C2"/>
</dbReference>
<sequence length="423" mass="48244">MLSLYVEFGLVVTFVLSLIHPCIFHCEWAKVIRAIAHNLKLQAEDARRNQAQTQHHHDQRLVEIQDQRWTADESKPELQEELQRLQKALAELHLEVEHRELLEKVSREELTGKLQHSEALLAKAETELKDRHTKAMTCENQCKQAQKGVMAPKQQRDYVNELDTDLFNLPITASGLTAAPNHKRLHGINHMLRVGLNIPKHVSDDLTTPKLVMSQGQKGGKLIYAHDTPCAKHHGTRTTDETLKQVAHWPSMQQDVAEYVRGCQVCCQVQTANANHRSPLQHRGVTFPWSVNQKDWTVEHPLMLMAITDTMQGPTRGSPTEPMTAWQVTLPLHLYQPGDSSLITAYSTHQHLNKLRLQQREQLATQSQTLQTICKNWKGIVVVPCTHSFLLIETVNSMKQLFTVFQNDFAQNQLVMALMTDLL</sequence>
<name>A0A3N0Z9C2_ANAGA</name>
<feature type="coiled-coil region" evidence="1">
    <location>
        <begin position="75"/>
        <end position="127"/>
    </location>
</feature>
<evidence type="ECO:0000313" key="5">
    <source>
        <dbReference type="Proteomes" id="UP000281406"/>
    </source>
</evidence>
<reference evidence="4 5" key="1">
    <citation type="submission" date="2018-10" db="EMBL/GenBank/DDBJ databases">
        <title>Genome assembly for a Yunnan-Guizhou Plateau 3E fish, Anabarilius grahami (Regan), and its evolutionary and genetic applications.</title>
        <authorList>
            <person name="Jiang W."/>
        </authorList>
    </citation>
    <scope>NUCLEOTIDE SEQUENCE [LARGE SCALE GENOMIC DNA]</scope>
    <source>
        <strain evidence="4">AG-KIZ</strain>
        <tissue evidence="4">Muscle</tissue>
    </source>
</reference>
<dbReference type="EMBL" id="RJVU01004028">
    <property type="protein sequence ID" value="ROL54941.1"/>
    <property type="molecule type" value="Genomic_DNA"/>
</dbReference>
<evidence type="ECO:0000313" key="4">
    <source>
        <dbReference type="EMBL" id="ROL54941.1"/>
    </source>
</evidence>